<feature type="compositionally biased region" description="Basic and acidic residues" evidence="1">
    <location>
        <begin position="684"/>
        <end position="700"/>
    </location>
</feature>
<proteinExistence type="predicted"/>
<feature type="region of interest" description="Disordered" evidence="1">
    <location>
        <begin position="128"/>
        <end position="159"/>
    </location>
</feature>
<evidence type="ECO:0000256" key="1">
    <source>
        <dbReference type="SAM" id="MobiDB-lite"/>
    </source>
</evidence>
<dbReference type="AlphaFoldDB" id="Q16H75"/>
<dbReference type="PhylomeDB" id="Q16H75"/>
<evidence type="ECO:0000313" key="2">
    <source>
        <dbReference type="EMBL" id="EAT33594.1"/>
    </source>
</evidence>
<reference evidence="2" key="3">
    <citation type="submission" date="2012-09" db="EMBL/GenBank/DDBJ databases">
        <authorList>
            <consortium name="VectorBase"/>
        </authorList>
    </citation>
    <scope>NUCLEOTIDE SEQUENCE</scope>
    <source>
        <strain evidence="2">Liverpool</strain>
    </source>
</reference>
<reference evidence="2" key="1">
    <citation type="submission" date="2005-10" db="EMBL/GenBank/DDBJ databases">
        <authorList>
            <person name="Loftus B.J."/>
            <person name="Nene V.M."/>
            <person name="Hannick L.I."/>
            <person name="Bidwell S."/>
            <person name="Haas B."/>
            <person name="Amedeo P."/>
            <person name="Orvis J."/>
            <person name="Wortman J.R."/>
            <person name="White O.R."/>
            <person name="Salzberg S."/>
            <person name="Shumway M."/>
            <person name="Koo H."/>
            <person name="Zhao Y."/>
            <person name="Holmes M."/>
            <person name="Miller J."/>
            <person name="Schatz M."/>
            <person name="Pop M."/>
            <person name="Pai G."/>
            <person name="Utterback T."/>
            <person name="Rogers Y.-H."/>
            <person name="Kravitz S."/>
            <person name="Fraser C.M."/>
        </authorList>
    </citation>
    <scope>NUCLEOTIDE SEQUENCE</scope>
    <source>
        <strain evidence="2">Liverpool</strain>
    </source>
</reference>
<dbReference type="PaxDb" id="7159-AAEL014133-PA"/>
<dbReference type="HOGENOM" id="CLU_358327_0_0_1"/>
<reference evidence="2" key="2">
    <citation type="journal article" date="2007" name="Science">
        <title>Genome sequence of Aedes aegypti, a major arbovirus vector.</title>
        <authorList>
            <person name="Nene V."/>
            <person name="Wortman J.R."/>
            <person name="Lawson D."/>
            <person name="Haas B."/>
            <person name="Kodira C."/>
            <person name="Tu Z.J."/>
            <person name="Loftus B."/>
            <person name="Xi Z."/>
            <person name="Megy K."/>
            <person name="Grabherr M."/>
            <person name="Ren Q."/>
            <person name="Zdobnov E.M."/>
            <person name="Lobo N.F."/>
            <person name="Campbell K.S."/>
            <person name="Brown S.E."/>
            <person name="Bonaldo M.F."/>
            <person name="Zhu J."/>
            <person name="Sinkins S.P."/>
            <person name="Hogenkamp D.G."/>
            <person name="Amedeo P."/>
            <person name="Arensburger P."/>
            <person name="Atkinson P.W."/>
            <person name="Bidwell S."/>
            <person name="Biedler J."/>
            <person name="Birney E."/>
            <person name="Bruggner R.V."/>
            <person name="Costas J."/>
            <person name="Coy M.R."/>
            <person name="Crabtree J."/>
            <person name="Crawford M."/>
            <person name="Debruyn B."/>
            <person name="Decaprio D."/>
            <person name="Eiglmeier K."/>
            <person name="Eisenstadt E."/>
            <person name="El-Dorry H."/>
            <person name="Gelbart W.M."/>
            <person name="Gomes S.L."/>
            <person name="Hammond M."/>
            <person name="Hannick L.I."/>
            <person name="Hogan J.R."/>
            <person name="Holmes M.H."/>
            <person name="Jaffe D."/>
            <person name="Johnston J.S."/>
            <person name="Kennedy R.C."/>
            <person name="Koo H."/>
            <person name="Kravitz S."/>
            <person name="Kriventseva E.V."/>
            <person name="Kulp D."/>
            <person name="Labutti K."/>
            <person name="Lee E."/>
            <person name="Li S."/>
            <person name="Lovin D.D."/>
            <person name="Mao C."/>
            <person name="Mauceli E."/>
            <person name="Menck C.F."/>
            <person name="Miller J.R."/>
            <person name="Montgomery P."/>
            <person name="Mori A."/>
            <person name="Nascimento A.L."/>
            <person name="Naveira H.F."/>
            <person name="Nusbaum C."/>
            <person name="O'leary S."/>
            <person name="Orvis J."/>
            <person name="Pertea M."/>
            <person name="Quesneville H."/>
            <person name="Reidenbach K.R."/>
            <person name="Rogers Y.H."/>
            <person name="Roth C.W."/>
            <person name="Schneider J.R."/>
            <person name="Schatz M."/>
            <person name="Shumway M."/>
            <person name="Stanke M."/>
            <person name="Stinson E.O."/>
            <person name="Tubio J.M."/>
            <person name="Vanzee J.P."/>
            <person name="Verjovski-Almeida S."/>
            <person name="Werner D."/>
            <person name="White O."/>
            <person name="Wyder S."/>
            <person name="Zeng Q."/>
            <person name="Zhao Q."/>
            <person name="Zhao Y."/>
            <person name="Hill C.A."/>
            <person name="Raikhel A.S."/>
            <person name="Soares M.B."/>
            <person name="Knudson D.L."/>
            <person name="Lee N.H."/>
            <person name="Galagan J."/>
            <person name="Salzberg S.L."/>
            <person name="Paulsen I.T."/>
            <person name="Dimopoulos G."/>
            <person name="Collins F.H."/>
            <person name="Birren B."/>
            <person name="Fraser-Liggett C.M."/>
            <person name="Severson D.W."/>
        </authorList>
    </citation>
    <scope>NUCLEOTIDE SEQUENCE [LARGE SCALE GENOMIC DNA]</scope>
    <source>
        <strain evidence="2">Liverpool</strain>
    </source>
</reference>
<sequence length="749" mass="82438">MAEVKRLFAQRSLVEAKVKRLQEQLVDRDGTNRPSFARVKLYGSELQFLYREYQRVYGELLSAFPAERYADLDENYERFEDLHFDACLLVETLLLSFPTTGNKYQHSRALSYNYFAATTAPRWRIPIIRSRSPNPPTEQSVPIPDVMEKPNTSPPKELSPEQLFPAQANELKVSQFAINPIHSLQPPSAETSAMKLNPVCGAALVRSEGDLAEVIKSKSAPMPIVPPSVAPIAQKCHREEDSTHSGKMPTTCEEVTTVAYEDEPNPPCKQSEYSANPAKTNPEEFHVGNASTQFVNNVNNIPSCEVTNPIPINLVGIHPKLTSFQRTTGCGALPKSFLMPPGFHPPPRLALMPTDVPKILQNPAASSQSFQCATSSRPVLQRFPCVSGFRTIPIKFPSVIGLCPVAKRFPCRTRFRPAIPSRLAGFHPTPQRFPCVAGSIPALKHSSNLTESNSVVKPFQRVFPDVAGFPLVMKQPSSVNGYQPVSQRFPAASVFHLVAKKFQCLASIHLIREQPSCATGPRSVLKQFPPSVGSHPAPEKPPDMTGIPPPVPKPPDVTGIPPVSKLAMSSTEMPARFKPIRMSAGIPPISKPILKMSEICPAKQPCPVPTGIHPVSKWLRCSTTIPPIAMPFLTTAGIHPVKESTPMPTGKRPVLSEAQNQRLTEKMMPPVNPTGGSKQPHTKSRPEKPPDEAPMRRRASEAIPECVSRTHPPKEDVHHVHGATGKQTFDLWCVHYSLSWLKVVSPVHL</sequence>
<accession>Q16H75</accession>
<dbReference type="EMBL" id="CH478198">
    <property type="protein sequence ID" value="EAT33594.1"/>
    <property type="molecule type" value="Genomic_DNA"/>
</dbReference>
<protein>
    <submittedName>
        <fullName evidence="2">AAEL014133-PA</fullName>
    </submittedName>
</protein>
<feature type="region of interest" description="Disordered" evidence="1">
    <location>
        <begin position="663"/>
        <end position="720"/>
    </location>
</feature>
<dbReference type="OMA" id="QKCHREE"/>
<evidence type="ECO:0000313" key="3">
    <source>
        <dbReference type="Proteomes" id="UP000682892"/>
    </source>
</evidence>
<name>Q16H75_AEDAE</name>
<gene>
    <name evidence="2" type="ORF">AaeL_AAEL014133</name>
</gene>
<organism evidence="2 3">
    <name type="scientific">Aedes aegypti</name>
    <name type="common">Yellowfever mosquito</name>
    <name type="synonym">Culex aegypti</name>
    <dbReference type="NCBI Taxonomy" id="7159"/>
    <lineage>
        <taxon>Eukaryota</taxon>
        <taxon>Metazoa</taxon>
        <taxon>Ecdysozoa</taxon>
        <taxon>Arthropoda</taxon>
        <taxon>Hexapoda</taxon>
        <taxon>Insecta</taxon>
        <taxon>Pterygota</taxon>
        <taxon>Neoptera</taxon>
        <taxon>Endopterygota</taxon>
        <taxon>Diptera</taxon>
        <taxon>Nematocera</taxon>
        <taxon>Culicoidea</taxon>
        <taxon>Culicidae</taxon>
        <taxon>Culicinae</taxon>
        <taxon>Aedini</taxon>
        <taxon>Aedes</taxon>
        <taxon>Stegomyia</taxon>
    </lineage>
</organism>
<dbReference type="Proteomes" id="UP000682892">
    <property type="component" value="Unassembled WGS sequence"/>
</dbReference>